<dbReference type="GO" id="GO:0030313">
    <property type="term" value="C:cell envelope"/>
    <property type="evidence" value="ECO:0007669"/>
    <property type="project" value="UniProtKB-SubCell"/>
</dbReference>
<dbReference type="Gene3D" id="3.40.50.1980">
    <property type="entry name" value="Nitrogenase molybdenum iron protein domain"/>
    <property type="match status" value="1"/>
</dbReference>
<feature type="compositionally biased region" description="Low complexity" evidence="5">
    <location>
        <begin position="32"/>
        <end position="46"/>
    </location>
</feature>
<dbReference type="InterPro" id="IPR050492">
    <property type="entry name" value="Bact_metal-bind_prot9"/>
</dbReference>
<dbReference type="RefSeq" id="WP_094661283.1">
    <property type="nucleotide sequence ID" value="NZ_JBKZBO010000009.1"/>
</dbReference>
<evidence type="ECO:0000256" key="5">
    <source>
        <dbReference type="SAM" id="MobiDB-lite"/>
    </source>
</evidence>
<dbReference type="Proteomes" id="UP000216725">
    <property type="component" value="Unassembled WGS sequence"/>
</dbReference>
<evidence type="ECO:0000256" key="6">
    <source>
        <dbReference type="SAM" id="SignalP"/>
    </source>
</evidence>
<organism evidence="7 8">
    <name type="scientific">Pseudoscardovia radai</name>
    <dbReference type="NCBI Taxonomy" id="987066"/>
    <lineage>
        <taxon>Bacteria</taxon>
        <taxon>Bacillati</taxon>
        <taxon>Actinomycetota</taxon>
        <taxon>Actinomycetes</taxon>
        <taxon>Bifidobacteriales</taxon>
        <taxon>Bifidobacteriaceae</taxon>
        <taxon>Pseudoscardovia</taxon>
    </lineage>
</organism>
<proteinExistence type="predicted"/>
<evidence type="ECO:0000256" key="4">
    <source>
        <dbReference type="ARBA" id="ARBA00022729"/>
    </source>
</evidence>
<dbReference type="AlphaFoldDB" id="A0A261EUY3"/>
<name>A0A261EUY3_9BIFI</name>
<accession>A0A261EUY3</accession>
<keyword evidence="2" id="KW-0813">Transport</keyword>
<protein>
    <submittedName>
        <fullName evidence="7">ABC transporter substrate-binding protein</fullName>
    </submittedName>
</protein>
<dbReference type="Pfam" id="PF01297">
    <property type="entry name" value="ZnuA"/>
    <property type="match status" value="1"/>
</dbReference>
<reference evidence="7 8" key="1">
    <citation type="journal article" date="2017" name="BMC Genomics">
        <title>Comparative genomic and phylogenomic analyses of the Bifidobacteriaceae family.</title>
        <authorList>
            <person name="Lugli G.A."/>
            <person name="Milani C."/>
            <person name="Turroni F."/>
            <person name="Duranti S."/>
            <person name="Mancabelli L."/>
            <person name="Mangifesta M."/>
            <person name="Ferrario C."/>
            <person name="Modesto M."/>
            <person name="Mattarelli P."/>
            <person name="Jiri K."/>
            <person name="van Sinderen D."/>
            <person name="Ventura M."/>
        </authorList>
    </citation>
    <scope>NUCLEOTIDE SEQUENCE [LARGE SCALE GENOMIC DNA]</scope>
    <source>
        <strain evidence="7 8">DSM 24742</strain>
    </source>
</reference>
<feature type="chain" id="PRO_5039142001" evidence="6">
    <location>
        <begin position="23"/>
        <end position="351"/>
    </location>
</feature>
<evidence type="ECO:0000313" key="8">
    <source>
        <dbReference type="Proteomes" id="UP000216725"/>
    </source>
</evidence>
<dbReference type="OrthoDB" id="5296019at2"/>
<comment type="caution">
    <text evidence="7">The sequence shown here is derived from an EMBL/GenBank/DDBJ whole genome shotgun (WGS) entry which is preliminary data.</text>
</comment>
<dbReference type="PANTHER" id="PTHR42953:SF1">
    <property type="entry name" value="METAL-BINDING PROTEIN HI_0362-RELATED"/>
    <property type="match status" value="1"/>
</dbReference>
<dbReference type="GO" id="GO:0046872">
    <property type="term" value="F:metal ion binding"/>
    <property type="evidence" value="ECO:0007669"/>
    <property type="project" value="UniProtKB-KW"/>
</dbReference>
<feature type="region of interest" description="Disordered" evidence="5">
    <location>
        <begin position="32"/>
        <end position="52"/>
    </location>
</feature>
<keyword evidence="3" id="KW-0479">Metal-binding</keyword>
<evidence type="ECO:0000256" key="3">
    <source>
        <dbReference type="ARBA" id="ARBA00022723"/>
    </source>
</evidence>
<dbReference type="PANTHER" id="PTHR42953">
    <property type="entry name" value="HIGH-AFFINITY ZINC UPTAKE SYSTEM PROTEIN ZNUA-RELATED"/>
    <property type="match status" value="1"/>
</dbReference>
<keyword evidence="4 6" id="KW-0732">Signal</keyword>
<evidence type="ECO:0000256" key="1">
    <source>
        <dbReference type="ARBA" id="ARBA00004196"/>
    </source>
</evidence>
<gene>
    <name evidence="7" type="ORF">PSRA_1486</name>
</gene>
<dbReference type="GO" id="GO:0030001">
    <property type="term" value="P:metal ion transport"/>
    <property type="evidence" value="ECO:0007669"/>
    <property type="project" value="InterPro"/>
</dbReference>
<dbReference type="InterPro" id="IPR006127">
    <property type="entry name" value="ZnuA-like"/>
</dbReference>
<evidence type="ECO:0000313" key="7">
    <source>
        <dbReference type="EMBL" id="OZG50456.1"/>
    </source>
</evidence>
<feature type="signal peptide" evidence="6">
    <location>
        <begin position="1"/>
        <end position="22"/>
    </location>
</feature>
<dbReference type="EMBL" id="MWWR01000017">
    <property type="protein sequence ID" value="OZG50456.1"/>
    <property type="molecule type" value="Genomic_DNA"/>
</dbReference>
<sequence length="351" mass="35591">MSLSSALSRIAAACSCAVLLSAALTGCGPASGTASGGASASEQSAATPSGPIPVVAAENTWGSIAESIGGDEVKVTSIVDSSDTDMTSFAPTADQKAQIADAQIVIVDGAGYDTWASDQTTRDQTVINAASTVGATDGDNPFLWMSSDTRRGVADAVADALMKAAPDSSDIFQKNLDEWKAAEDELDTKIDDLKSKHKDAHYLATAPAAYYLLAEAGMTDDTPDDWSKSMTKGQTPDEDQVTAMTKAVTTGSARLLLNDTQRPTSATDTVLAAAGTVQGMQVLALTETMPLAQNSLHKWLSQYVDDVSDALDAAQKAANASASASASGSAPGSTSASAGDGSDSASASASN</sequence>
<keyword evidence="8" id="KW-1185">Reference proteome</keyword>
<evidence type="ECO:0000256" key="2">
    <source>
        <dbReference type="ARBA" id="ARBA00022448"/>
    </source>
</evidence>
<feature type="region of interest" description="Disordered" evidence="5">
    <location>
        <begin position="314"/>
        <end position="351"/>
    </location>
</feature>
<dbReference type="SUPFAM" id="SSF53807">
    <property type="entry name" value="Helical backbone' metal receptor"/>
    <property type="match status" value="1"/>
</dbReference>
<comment type="subcellular location">
    <subcellularLocation>
        <location evidence="1">Cell envelope</location>
    </subcellularLocation>
</comment>